<keyword evidence="2" id="KW-1185">Reference proteome</keyword>
<proteinExistence type="predicted"/>
<accession>A0ACB9FEC9</accession>
<dbReference type="Proteomes" id="UP001055879">
    <property type="component" value="Linkage Group LG01"/>
</dbReference>
<name>A0ACB9FEC9_ARCLA</name>
<organism evidence="1 2">
    <name type="scientific">Arctium lappa</name>
    <name type="common">Greater burdock</name>
    <name type="synonym">Lappa major</name>
    <dbReference type="NCBI Taxonomy" id="4217"/>
    <lineage>
        <taxon>Eukaryota</taxon>
        <taxon>Viridiplantae</taxon>
        <taxon>Streptophyta</taxon>
        <taxon>Embryophyta</taxon>
        <taxon>Tracheophyta</taxon>
        <taxon>Spermatophyta</taxon>
        <taxon>Magnoliopsida</taxon>
        <taxon>eudicotyledons</taxon>
        <taxon>Gunneridae</taxon>
        <taxon>Pentapetalae</taxon>
        <taxon>asterids</taxon>
        <taxon>campanulids</taxon>
        <taxon>Asterales</taxon>
        <taxon>Asteraceae</taxon>
        <taxon>Carduoideae</taxon>
        <taxon>Cardueae</taxon>
        <taxon>Arctiinae</taxon>
        <taxon>Arctium</taxon>
    </lineage>
</organism>
<gene>
    <name evidence="1" type="ORF">L6452_00310</name>
</gene>
<dbReference type="EMBL" id="CM042047">
    <property type="protein sequence ID" value="KAI3769210.1"/>
    <property type="molecule type" value="Genomic_DNA"/>
</dbReference>
<comment type="caution">
    <text evidence="1">The sequence shown here is derived from an EMBL/GenBank/DDBJ whole genome shotgun (WGS) entry which is preliminary data.</text>
</comment>
<sequence>MKTTTIFIFFTFSFLTSIKATNTIFINQTIKDGQTIVSPQQAFELGFFTPSNTSRNRYLAIWYKKQATRTVAWVANRDFPIPNNSGELALDPDGVLVLRDSSTNTIVWSTASPGTAAAGNPVARLSDSGNLIVVDDDDSPENYIWQSFDHPGDTLLPGMKFGRSLHEKGILVTNVTSWKSVDDPSKGTFMVYMDFNGFPQIFIKNGDVIQHRLGIWNGIGYTGMPTLRTNNPIFTYEYVSNETSTYSVFNLINTSVLTRTTISPSGDLGWFNWIDRTHGWFLYLTPAGDNCARYALCGVYGSCDIQQSQSCACLRGFTPKRVDRWDISDWSDGCRREMPLNCSIGVGFRRYTSMKLPDTQGSWYDTSMGIEQCRVKCRDECNCTAYTQLDIKYGTGCLLWYDELIDMRTFPNTGQDIYIKMAAAELAKDMKVSRKKKQVLVIAIPVTLGLVILLGVCLLIIRKKMKQKLNAQVTEDPIEPKDVINVPLFKLSALLVATDNFSVNNKLGEGGFGPVYKVLFNLEF</sequence>
<reference evidence="2" key="1">
    <citation type="journal article" date="2022" name="Mol. Ecol. Resour.">
        <title>The genomes of chicory, endive, great burdock and yacon provide insights into Asteraceae palaeo-polyploidization history and plant inulin production.</title>
        <authorList>
            <person name="Fan W."/>
            <person name="Wang S."/>
            <person name="Wang H."/>
            <person name="Wang A."/>
            <person name="Jiang F."/>
            <person name="Liu H."/>
            <person name="Zhao H."/>
            <person name="Xu D."/>
            <person name="Zhang Y."/>
        </authorList>
    </citation>
    <scope>NUCLEOTIDE SEQUENCE [LARGE SCALE GENOMIC DNA]</scope>
    <source>
        <strain evidence="2">cv. Niubang</strain>
    </source>
</reference>
<evidence type="ECO:0000313" key="1">
    <source>
        <dbReference type="EMBL" id="KAI3769210.1"/>
    </source>
</evidence>
<reference evidence="1 2" key="2">
    <citation type="journal article" date="2022" name="Mol. Ecol. Resour.">
        <title>The genomes of chicory, endive, great burdock and yacon provide insights into Asteraceae paleo-polyploidization history and plant inulin production.</title>
        <authorList>
            <person name="Fan W."/>
            <person name="Wang S."/>
            <person name="Wang H."/>
            <person name="Wang A."/>
            <person name="Jiang F."/>
            <person name="Liu H."/>
            <person name="Zhao H."/>
            <person name="Xu D."/>
            <person name="Zhang Y."/>
        </authorList>
    </citation>
    <scope>NUCLEOTIDE SEQUENCE [LARGE SCALE GENOMIC DNA]</scope>
    <source>
        <strain evidence="2">cv. Niubang</strain>
    </source>
</reference>
<protein>
    <submittedName>
        <fullName evidence="1">Uncharacterized protein</fullName>
    </submittedName>
</protein>
<evidence type="ECO:0000313" key="2">
    <source>
        <dbReference type="Proteomes" id="UP001055879"/>
    </source>
</evidence>